<accession>A0ABP7SNU6</accession>
<sequence length="81" mass="9918">MITFATPKRRLFNFTEHMIIVQIKDNESVDRALKRFKKKFERTGVLKELRRRTFFQKPSITKRKQKIKAVYKQTMYATENY</sequence>
<reference evidence="8" key="1">
    <citation type="journal article" date="2019" name="Int. J. Syst. Evol. Microbiol.">
        <title>The Global Catalogue of Microorganisms (GCM) 10K type strain sequencing project: providing services to taxonomists for standard genome sequencing and annotation.</title>
        <authorList>
            <consortium name="The Broad Institute Genomics Platform"/>
            <consortium name="The Broad Institute Genome Sequencing Center for Infectious Disease"/>
            <person name="Wu L."/>
            <person name="Ma J."/>
        </authorList>
    </citation>
    <scope>NUCLEOTIDE SEQUENCE [LARGE SCALE GENOMIC DNA]</scope>
    <source>
        <strain evidence="8">JCM 17224</strain>
    </source>
</reference>
<proteinExistence type="inferred from homology"/>
<protein>
    <recommendedName>
        <fullName evidence="4 5">Small ribosomal subunit protein bS21</fullName>
    </recommendedName>
</protein>
<dbReference type="PROSITE" id="PS01181">
    <property type="entry name" value="RIBOSOMAL_S21"/>
    <property type="match status" value="1"/>
</dbReference>
<dbReference type="Gene3D" id="1.20.5.1150">
    <property type="entry name" value="Ribosomal protein S8"/>
    <property type="match status" value="1"/>
</dbReference>
<dbReference type="HAMAP" id="MF_00358">
    <property type="entry name" value="Ribosomal_bS21"/>
    <property type="match status" value="1"/>
</dbReference>
<evidence type="ECO:0000256" key="1">
    <source>
        <dbReference type="ARBA" id="ARBA00006640"/>
    </source>
</evidence>
<organism evidence="7 8">
    <name type="scientific">Hymenobacter fastidiosus</name>
    <dbReference type="NCBI Taxonomy" id="486264"/>
    <lineage>
        <taxon>Bacteria</taxon>
        <taxon>Pseudomonadati</taxon>
        <taxon>Bacteroidota</taxon>
        <taxon>Cytophagia</taxon>
        <taxon>Cytophagales</taxon>
        <taxon>Hymenobacteraceae</taxon>
        <taxon>Hymenobacter</taxon>
    </lineage>
</organism>
<evidence type="ECO:0000313" key="7">
    <source>
        <dbReference type="EMBL" id="GAA4014367.1"/>
    </source>
</evidence>
<dbReference type="Pfam" id="PF01165">
    <property type="entry name" value="Ribosomal_S21"/>
    <property type="match status" value="1"/>
</dbReference>
<dbReference type="InterPro" id="IPR018278">
    <property type="entry name" value="Ribosomal_bS21_CS"/>
</dbReference>
<comment type="similarity">
    <text evidence="1 5 6">Belongs to the bacterial ribosomal protein bS21 family.</text>
</comment>
<evidence type="ECO:0000313" key="8">
    <source>
        <dbReference type="Proteomes" id="UP001500567"/>
    </source>
</evidence>
<evidence type="ECO:0000256" key="3">
    <source>
        <dbReference type="ARBA" id="ARBA00023274"/>
    </source>
</evidence>
<dbReference type="NCBIfam" id="TIGR00030">
    <property type="entry name" value="S21p"/>
    <property type="match status" value="1"/>
</dbReference>
<dbReference type="GO" id="GO:0005840">
    <property type="term" value="C:ribosome"/>
    <property type="evidence" value="ECO:0007669"/>
    <property type="project" value="UniProtKB-KW"/>
</dbReference>
<gene>
    <name evidence="5 7" type="primary">rpsU</name>
    <name evidence="7" type="ORF">GCM10022408_29470</name>
</gene>
<dbReference type="InterPro" id="IPR001911">
    <property type="entry name" value="Ribosomal_bS21"/>
</dbReference>
<evidence type="ECO:0000256" key="6">
    <source>
        <dbReference type="RuleBase" id="RU000667"/>
    </source>
</evidence>
<keyword evidence="2 5" id="KW-0689">Ribosomal protein</keyword>
<keyword evidence="8" id="KW-1185">Reference proteome</keyword>
<evidence type="ECO:0000256" key="5">
    <source>
        <dbReference type="HAMAP-Rule" id="MF_00358"/>
    </source>
</evidence>
<name>A0ABP7SNU6_9BACT</name>
<dbReference type="InterPro" id="IPR038380">
    <property type="entry name" value="Ribosomal_bS21_sf"/>
</dbReference>
<keyword evidence="3 5" id="KW-0687">Ribonucleoprotein</keyword>
<evidence type="ECO:0000256" key="2">
    <source>
        <dbReference type="ARBA" id="ARBA00022980"/>
    </source>
</evidence>
<dbReference type="Proteomes" id="UP001500567">
    <property type="component" value="Unassembled WGS sequence"/>
</dbReference>
<comment type="caution">
    <text evidence="7">The sequence shown here is derived from an EMBL/GenBank/DDBJ whole genome shotgun (WGS) entry which is preliminary data.</text>
</comment>
<dbReference type="PRINTS" id="PR00976">
    <property type="entry name" value="RIBOSOMALS21"/>
</dbReference>
<dbReference type="EMBL" id="BAABDJ010000035">
    <property type="protein sequence ID" value="GAA4014367.1"/>
    <property type="molecule type" value="Genomic_DNA"/>
</dbReference>
<evidence type="ECO:0000256" key="4">
    <source>
        <dbReference type="ARBA" id="ARBA00035135"/>
    </source>
</evidence>